<proteinExistence type="predicted"/>
<dbReference type="EMBL" id="RHGB01000002">
    <property type="protein sequence ID" value="RNL67193.1"/>
    <property type="molecule type" value="Genomic_DNA"/>
</dbReference>
<keyword evidence="3" id="KW-1185">Reference proteome</keyword>
<organism evidence="2 3">
    <name type="scientific">Zhongshania marina</name>
    <dbReference type="NCBI Taxonomy" id="2304603"/>
    <lineage>
        <taxon>Bacteria</taxon>
        <taxon>Pseudomonadati</taxon>
        <taxon>Pseudomonadota</taxon>
        <taxon>Gammaproteobacteria</taxon>
        <taxon>Cellvibrionales</taxon>
        <taxon>Spongiibacteraceae</taxon>
        <taxon>Zhongshania</taxon>
    </lineage>
</organism>
<feature type="transmembrane region" description="Helical" evidence="1">
    <location>
        <begin position="7"/>
        <end position="25"/>
    </location>
</feature>
<evidence type="ECO:0000313" key="2">
    <source>
        <dbReference type="EMBL" id="RNL67193.1"/>
    </source>
</evidence>
<protein>
    <submittedName>
        <fullName evidence="2">Uncharacterized protein</fullName>
    </submittedName>
</protein>
<evidence type="ECO:0000313" key="3">
    <source>
        <dbReference type="Proteomes" id="UP000274695"/>
    </source>
</evidence>
<keyword evidence="1" id="KW-1133">Transmembrane helix</keyword>
<keyword evidence="1" id="KW-0472">Membrane</keyword>
<accession>A0ABX9W6B1</accession>
<dbReference type="RefSeq" id="WP_123181416.1">
    <property type="nucleotide sequence ID" value="NZ_RHGB01000002.1"/>
</dbReference>
<name>A0ABX9W6B1_9GAMM</name>
<comment type="caution">
    <text evidence="2">The sequence shown here is derived from an EMBL/GenBank/DDBJ whole genome shotgun (WGS) entry which is preliminary data.</text>
</comment>
<gene>
    <name evidence="2" type="ORF">D0911_02915</name>
</gene>
<feature type="transmembrane region" description="Helical" evidence="1">
    <location>
        <begin position="31"/>
        <end position="49"/>
    </location>
</feature>
<dbReference type="Proteomes" id="UP000274695">
    <property type="component" value="Unassembled WGS sequence"/>
</dbReference>
<sequence>MKNKKWFLDLWFFGFCPLACLLAPVSTFTPVLIALIITLSLLWMVLRIADAVDRRSIGLIGQELK</sequence>
<reference evidence="2 3" key="1">
    <citation type="submission" date="2018-10" db="EMBL/GenBank/DDBJ databases">
        <title>Draft genome sequence of Zhongshania sp. DSW25-10.</title>
        <authorList>
            <person name="Oh J."/>
        </authorList>
    </citation>
    <scope>NUCLEOTIDE SEQUENCE [LARGE SCALE GENOMIC DNA]</scope>
    <source>
        <strain evidence="2 3">DSW25-10</strain>
    </source>
</reference>
<keyword evidence="1" id="KW-0812">Transmembrane</keyword>
<evidence type="ECO:0000256" key="1">
    <source>
        <dbReference type="SAM" id="Phobius"/>
    </source>
</evidence>